<dbReference type="Pfam" id="PF08924">
    <property type="entry name" value="Rv2525c_GlyHyd-like"/>
    <property type="match status" value="1"/>
</dbReference>
<evidence type="ECO:0000313" key="4">
    <source>
        <dbReference type="Proteomes" id="UP000093902"/>
    </source>
</evidence>
<organism evidence="3 4">
    <name type="scientific">Mycolicibacterium peregrinum</name>
    <name type="common">Mycobacterium peregrinum</name>
    <dbReference type="NCBI Taxonomy" id="43304"/>
    <lineage>
        <taxon>Bacteria</taxon>
        <taxon>Bacillati</taxon>
        <taxon>Actinomycetota</taxon>
        <taxon>Actinomycetes</taxon>
        <taxon>Mycobacteriales</taxon>
        <taxon>Mycobacteriaceae</taxon>
        <taxon>Mycolicibacterium</taxon>
    </lineage>
</organism>
<dbReference type="Proteomes" id="UP000093902">
    <property type="component" value="Unassembled WGS sequence"/>
</dbReference>
<dbReference type="PROSITE" id="PS51318">
    <property type="entry name" value="TAT"/>
    <property type="match status" value="1"/>
</dbReference>
<dbReference type="InterPro" id="IPR017853">
    <property type="entry name" value="GH"/>
</dbReference>
<dbReference type="Gene3D" id="3.20.20.80">
    <property type="entry name" value="Glycosidases"/>
    <property type="match status" value="1"/>
</dbReference>
<evidence type="ECO:0000259" key="2">
    <source>
        <dbReference type="Pfam" id="PF08924"/>
    </source>
</evidence>
<dbReference type="InterPro" id="IPR015020">
    <property type="entry name" value="Rv2525c-like_Glyco_Hydro-like"/>
</dbReference>
<dbReference type="STRING" id="43304.GCA_001403655_06403"/>
<comment type="caution">
    <text evidence="3">The sequence shown here is derived from an EMBL/GenBank/DDBJ whole genome shotgun (WGS) entry which is preliminary data.</text>
</comment>
<feature type="signal peptide" evidence="1">
    <location>
        <begin position="1"/>
        <end position="50"/>
    </location>
</feature>
<evidence type="ECO:0000313" key="3">
    <source>
        <dbReference type="EMBL" id="OBB29910.1"/>
    </source>
</evidence>
<reference evidence="4" key="1">
    <citation type="submission" date="2016-06" db="EMBL/GenBank/DDBJ databases">
        <authorList>
            <person name="Sutton G."/>
            <person name="Brinkac L."/>
            <person name="Sanka R."/>
            <person name="Adams M."/>
            <person name="Lau E."/>
            <person name="Mehaffy C."/>
            <person name="Tameris M."/>
            <person name="Hatherill M."/>
            <person name="Hanekom W."/>
            <person name="Mahomed H."/>
            <person name="Mcshane H."/>
        </authorList>
    </citation>
    <scope>NUCLEOTIDE SEQUENCE [LARGE SCALE GENOMIC DNA]</scope>
    <source>
        <strain evidence="4">852002-51209_SCH5440388</strain>
    </source>
</reference>
<dbReference type="SUPFAM" id="SSF51445">
    <property type="entry name" value="(Trans)glycosidases"/>
    <property type="match status" value="1"/>
</dbReference>
<proteinExistence type="predicted"/>
<dbReference type="PROSITE" id="PS51257">
    <property type="entry name" value="PROKAR_LIPOPROTEIN"/>
    <property type="match status" value="1"/>
</dbReference>
<dbReference type="InterPro" id="IPR006311">
    <property type="entry name" value="TAT_signal"/>
</dbReference>
<protein>
    <submittedName>
        <fullName evidence="3">Twin-arginine translocation pathway signal</fullName>
    </submittedName>
</protein>
<keyword evidence="1" id="KW-0732">Signal</keyword>
<accession>A0A1A0R601</accession>
<feature type="chain" id="PRO_5008297324" evidence="1">
    <location>
        <begin position="51"/>
        <end position="281"/>
    </location>
</feature>
<sequence>MRSSSGPNAATLSGCNRGYASRVTPSASRRQVFRYAAVLAPALVVPGALAASAGAPTASADGLQIVDFADRLVQPEQLKSAGFGGALVYVSELRPGATFDFKPVTRDYADRLRAAGLQVVSCYQFGKPGWPTPSDFTRGYDGGVADARTALGLHTAAGGPASAPIFFSVDEDIDAATWKRLAVQWFRGINSVLGVARTGIYGGRRQCGWAIADGVVGASSTAGFRWAWQTKAWSRGEREPAAVLFQREVVTASDPGFVIDGIHVDVNDVLAADYGQWDLAR</sequence>
<dbReference type="AlphaFoldDB" id="A0A1A0R601"/>
<name>A0A1A0R601_MYCPR</name>
<feature type="domain" description="Rv2525c-like glycoside hydrolase-like" evidence="2">
    <location>
        <begin position="77"/>
        <end position="269"/>
    </location>
</feature>
<evidence type="ECO:0000256" key="1">
    <source>
        <dbReference type="SAM" id="SignalP"/>
    </source>
</evidence>
<dbReference type="EMBL" id="LZSO01000023">
    <property type="protein sequence ID" value="OBB29910.1"/>
    <property type="molecule type" value="Genomic_DNA"/>
</dbReference>
<gene>
    <name evidence="3" type="ORF">A5792_03060</name>
</gene>